<dbReference type="AlphaFoldDB" id="A0A9X7Z5N5"/>
<dbReference type="PIRSF" id="PIRSF005962">
    <property type="entry name" value="Pept_M20D_amidohydro"/>
    <property type="match status" value="1"/>
</dbReference>
<proteinExistence type="predicted"/>
<keyword evidence="1" id="KW-0378">Hydrolase</keyword>
<keyword evidence="2" id="KW-0479">Metal-binding</keyword>
<dbReference type="GO" id="GO:0046872">
    <property type="term" value="F:metal ion binding"/>
    <property type="evidence" value="ECO:0007669"/>
    <property type="project" value="UniProtKB-KW"/>
</dbReference>
<feature type="binding site" evidence="2">
    <location>
        <position position="167"/>
    </location>
    <ligand>
        <name>Mn(2+)</name>
        <dbReference type="ChEBI" id="CHEBI:29035"/>
        <label>2</label>
    </ligand>
</feature>
<accession>A0A9X7Z5N5</accession>
<dbReference type="KEGG" id="afx:JZ786_22130"/>
<evidence type="ECO:0000259" key="3">
    <source>
        <dbReference type="Pfam" id="PF07687"/>
    </source>
</evidence>
<keyword evidence="5" id="KW-1185">Reference proteome</keyword>
<gene>
    <name evidence="4" type="ORF">JZ786_22130</name>
</gene>
<dbReference type="PANTHER" id="PTHR11014">
    <property type="entry name" value="PEPTIDASE M20 FAMILY MEMBER"/>
    <property type="match status" value="1"/>
</dbReference>
<dbReference type="SUPFAM" id="SSF53187">
    <property type="entry name" value="Zn-dependent exopeptidases"/>
    <property type="match status" value="1"/>
</dbReference>
<sequence length="391" mass="42471">MSVNLADLDVLVNEVTEQVVSWRRHLHSHPELSFEEVSTSQYVYDTLTSFGGLEVSRPTKTSVVARLIGPTDGPKLAIRADMDALPIEEETDFEFRSQTKGVMHACGHDAHTAMLLGAAKILTGLRDKVRGEIRFIFQHAEELHPGGAVQMVEAGVMDDIDDIIGLHVRSTMESGRLCVSAGPINAASDRFDITIRGRGGHAAHPHGAVDSVAVAAQVIAALQHIVARNKDPLDALVISITKIHGGTAYNVIPETVELGGTVRSYNPTLRESVPDLMERVIRGITEAHGATFKFDYRRGYSPVINDEQLSSRVREVLEQTFGEGSVHPSKPGMGGEDFSGYLTKAPGTFFHLGAGNAAMGTLYPHHHPKFWLDEDAFKVGVKAFVTLALNL</sequence>
<dbReference type="FunFam" id="3.30.70.360:FF:000001">
    <property type="entry name" value="N-acetyldiaminopimelate deacetylase"/>
    <property type="match status" value="1"/>
</dbReference>
<feature type="domain" description="Peptidase M20 dimerisation" evidence="3">
    <location>
        <begin position="190"/>
        <end position="281"/>
    </location>
</feature>
<dbReference type="GO" id="GO:0019877">
    <property type="term" value="P:diaminopimelate biosynthetic process"/>
    <property type="evidence" value="ECO:0007669"/>
    <property type="project" value="UniProtKB-ARBA"/>
</dbReference>
<feature type="binding site" evidence="2">
    <location>
        <position position="108"/>
    </location>
    <ligand>
        <name>Mn(2+)</name>
        <dbReference type="ChEBI" id="CHEBI:29035"/>
        <label>2</label>
    </ligand>
</feature>
<dbReference type="EMBL" id="CP071182">
    <property type="protein sequence ID" value="QSO47074.1"/>
    <property type="molecule type" value="Genomic_DNA"/>
</dbReference>
<dbReference type="InterPro" id="IPR002933">
    <property type="entry name" value="Peptidase_M20"/>
</dbReference>
<dbReference type="PANTHER" id="PTHR11014:SF63">
    <property type="entry name" value="METALLOPEPTIDASE, PUTATIVE (AFU_ORTHOLOGUE AFUA_6G09600)-RELATED"/>
    <property type="match status" value="1"/>
</dbReference>
<evidence type="ECO:0000313" key="4">
    <source>
        <dbReference type="EMBL" id="QSO47074.1"/>
    </source>
</evidence>
<feature type="binding site" evidence="2">
    <location>
        <position position="106"/>
    </location>
    <ligand>
        <name>Mn(2+)</name>
        <dbReference type="ChEBI" id="CHEBI:29035"/>
        <label>2</label>
    </ligand>
</feature>
<evidence type="ECO:0000256" key="1">
    <source>
        <dbReference type="ARBA" id="ARBA00022801"/>
    </source>
</evidence>
<evidence type="ECO:0000313" key="5">
    <source>
        <dbReference type="Proteomes" id="UP000663505"/>
    </source>
</evidence>
<reference evidence="4 5" key="1">
    <citation type="submission" date="2021-02" db="EMBL/GenBank/DDBJ databases">
        <title>Alicyclobacillus curvatus sp. nov. and Alicyclobacillus mengziensis sp. nov., two acidophilic bacteria isolated from acid mine drainage.</title>
        <authorList>
            <person name="Huang Y."/>
        </authorList>
    </citation>
    <scope>NUCLEOTIDE SEQUENCE [LARGE SCALE GENOMIC DNA]</scope>
    <source>
        <strain evidence="4 5">S30H14</strain>
    </source>
</reference>
<dbReference type="SUPFAM" id="SSF55031">
    <property type="entry name" value="Bacterial exopeptidase dimerisation domain"/>
    <property type="match status" value="1"/>
</dbReference>
<name>A0A9X7Z5N5_9BACL</name>
<dbReference type="Gene3D" id="3.40.630.10">
    <property type="entry name" value="Zn peptidases"/>
    <property type="match status" value="1"/>
</dbReference>
<dbReference type="InterPro" id="IPR036264">
    <property type="entry name" value="Bact_exopeptidase_dim_dom"/>
</dbReference>
<dbReference type="Pfam" id="PF07687">
    <property type="entry name" value="M20_dimer"/>
    <property type="match status" value="1"/>
</dbReference>
<dbReference type="Pfam" id="PF01546">
    <property type="entry name" value="Peptidase_M20"/>
    <property type="match status" value="1"/>
</dbReference>
<dbReference type="GO" id="GO:0050118">
    <property type="term" value="F:N-acetyldiaminopimelate deacetylase activity"/>
    <property type="evidence" value="ECO:0007669"/>
    <property type="project" value="UniProtKB-ARBA"/>
</dbReference>
<dbReference type="Gene3D" id="3.30.70.360">
    <property type="match status" value="1"/>
</dbReference>
<protein>
    <submittedName>
        <fullName evidence="4">Amidohydrolase</fullName>
    </submittedName>
</protein>
<dbReference type="Proteomes" id="UP000663505">
    <property type="component" value="Chromosome"/>
</dbReference>
<comment type="cofactor">
    <cofactor evidence="2">
        <name>Mn(2+)</name>
        <dbReference type="ChEBI" id="CHEBI:29035"/>
    </cofactor>
    <text evidence="2">The Mn(2+) ion enhances activity.</text>
</comment>
<feature type="binding site" evidence="2">
    <location>
        <position position="366"/>
    </location>
    <ligand>
        <name>Mn(2+)</name>
        <dbReference type="ChEBI" id="CHEBI:29035"/>
        <label>2</label>
    </ligand>
</feature>
<dbReference type="NCBIfam" id="TIGR01891">
    <property type="entry name" value="amidohydrolases"/>
    <property type="match status" value="1"/>
</dbReference>
<dbReference type="RefSeq" id="WP_206656438.1">
    <property type="nucleotide sequence ID" value="NZ_CP071182.1"/>
</dbReference>
<evidence type="ECO:0000256" key="2">
    <source>
        <dbReference type="PIRSR" id="PIRSR005962-1"/>
    </source>
</evidence>
<feature type="binding site" evidence="2">
    <location>
        <position position="142"/>
    </location>
    <ligand>
        <name>Mn(2+)</name>
        <dbReference type="ChEBI" id="CHEBI:29035"/>
        <label>2</label>
    </ligand>
</feature>
<organism evidence="4 5">
    <name type="scientific">Alicyclobacillus mengziensis</name>
    <dbReference type="NCBI Taxonomy" id="2931921"/>
    <lineage>
        <taxon>Bacteria</taxon>
        <taxon>Bacillati</taxon>
        <taxon>Bacillota</taxon>
        <taxon>Bacilli</taxon>
        <taxon>Bacillales</taxon>
        <taxon>Alicyclobacillaceae</taxon>
        <taxon>Alicyclobacillus</taxon>
    </lineage>
</organism>
<dbReference type="InterPro" id="IPR017439">
    <property type="entry name" value="Amidohydrolase"/>
</dbReference>
<dbReference type="InterPro" id="IPR011650">
    <property type="entry name" value="Peptidase_M20_dimer"/>
</dbReference>
<keyword evidence="2" id="KW-0464">Manganese</keyword>